<dbReference type="Proteomes" id="UP000886520">
    <property type="component" value="Chromosome 1"/>
</dbReference>
<keyword evidence="2" id="KW-1185">Reference proteome</keyword>
<evidence type="ECO:0000313" key="2">
    <source>
        <dbReference type="Proteomes" id="UP000886520"/>
    </source>
</evidence>
<comment type="caution">
    <text evidence="1">The sequence shown here is derived from an EMBL/GenBank/DDBJ whole genome shotgun (WGS) entry which is preliminary data.</text>
</comment>
<gene>
    <name evidence="1" type="ORF">GOP47_0000736</name>
</gene>
<accession>A0A9D4VFP2</accession>
<name>A0A9D4VFP2_ADICA</name>
<organism evidence="1 2">
    <name type="scientific">Adiantum capillus-veneris</name>
    <name type="common">Maidenhair fern</name>
    <dbReference type="NCBI Taxonomy" id="13818"/>
    <lineage>
        <taxon>Eukaryota</taxon>
        <taxon>Viridiplantae</taxon>
        <taxon>Streptophyta</taxon>
        <taxon>Embryophyta</taxon>
        <taxon>Tracheophyta</taxon>
        <taxon>Polypodiopsida</taxon>
        <taxon>Polypodiidae</taxon>
        <taxon>Polypodiales</taxon>
        <taxon>Pteridineae</taxon>
        <taxon>Pteridaceae</taxon>
        <taxon>Vittarioideae</taxon>
        <taxon>Adiantum</taxon>
    </lineage>
</organism>
<proteinExistence type="predicted"/>
<dbReference type="EMBL" id="JABFUD020000001">
    <property type="protein sequence ID" value="KAI5084567.1"/>
    <property type="molecule type" value="Genomic_DNA"/>
</dbReference>
<evidence type="ECO:0000313" key="1">
    <source>
        <dbReference type="EMBL" id="KAI5084567.1"/>
    </source>
</evidence>
<dbReference type="AlphaFoldDB" id="A0A9D4VFP2"/>
<reference evidence="1" key="1">
    <citation type="submission" date="2021-01" db="EMBL/GenBank/DDBJ databases">
        <title>Adiantum capillus-veneris genome.</title>
        <authorList>
            <person name="Fang Y."/>
            <person name="Liao Q."/>
        </authorList>
    </citation>
    <scope>NUCLEOTIDE SEQUENCE</scope>
    <source>
        <strain evidence="1">H3</strain>
        <tissue evidence="1">Leaf</tissue>
    </source>
</reference>
<sequence>MHLCCSFNARSSRVTTTSRSQLGPNRSLFGKLKLVMDRDRSSKVCGKFNQLSDAFSRGKLEATEVSS</sequence>
<protein>
    <submittedName>
        <fullName evidence="1">Uncharacterized protein</fullName>
    </submittedName>
</protein>